<gene>
    <name evidence="1" type="ORF">GCM10007877_21460</name>
</gene>
<dbReference type="SUPFAM" id="SSF69318">
    <property type="entry name" value="Integrin alpha N-terminal domain"/>
    <property type="match status" value="1"/>
</dbReference>
<dbReference type="EMBL" id="BSPD01000053">
    <property type="protein sequence ID" value="GLS26430.1"/>
    <property type="molecule type" value="Genomic_DNA"/>
</dbReference>
<dbReference type="Proteomes" id="UP001156870">
    <property type="component" value="Unassembled WGS sequence"/>
</dbReference>
<name>A0AA37T443_9GAMM</name>
<organism evidence="1 2">
    <name type="scientific">Marinibactrum halimedae</name>
    <dbReference type="NCBI Taxonomy" id="1444977"/>
    <lineage>
        <taxon>Bacteria</taxon>
        <taxon>Pseudomonadati</taxon>
        <taxon>Pseudomonadota</taxon>
        <taxon>Gammaproteobacteria</taxon>
        <taxon>Cellvibrionales</taxon>
        <taxon>Cellvibrionaceae</taxon>
        <taxon>Marinibactrum</taxon>
    </lineage>
</organism>
<protein>
    <submittedName>
        <fullName evidence="1">Uncharacterized protein</fullName>
    </submittedName>
</protein>
<proteinExistence type="predicted"/>
<sequence>MGGFGFVGEKYTNCNYFDSSKPYENCGIDFMLFVDLKNQKVSRINNHDIPEIGVNSLMETGGLQGYDSYGCYINFALQSADVDLDGRSEVFFFGGVGDFEYRGEGKNVQTTLKIYSGSSYKNIFSEEMSYENFVGEDVYSFYLNSQELIEYQYISNSMLDSQGMQVQSKIEPSVRRFAKFYFLDVDKNGLLDILVWRKILTARKRTDSVKGYELAETEYARYEEGFSGFEKIPMGARFYKKFIDYTFFKLG</sequence>
<evidence type="ECO:0000313" key="2">
    <source>
        <dbReference type="Proteomes" id="UP001156870"/>
    </source>
</evidence>
<keyword evidence="2" id="KW-1185">Reference proteome</keyword>
<reference evidence="1 2" key="1">
    <citation type="journal article" date="2014" name="Int. J. Syst. Evol. Microbiol.">
        <title>Complete genome sequence of Corynebacterium casei LMG S-19264T (=DSM 44701T), isolated from a smear-ripened cheese.</title>
        <authorList>
            <consortium name="US DOE Joint Genome Institute (JGI-PGF)"/>
            <person name="Walter F."/>
            <person name="Albersmeier A."/>
            <person name="Kalinowski J."/>
            <person name="Ruckert C."/>
        </authorList>
    </citation>
    <scope>NUCLEOTIDE SEQUENCE [LARGE SCALE GENOMIC DNA]</scope>
    <source>
        <strain evidence="1 2">NBRC 110095</strain>
    </source>
</reference>
<dbReference type="RefSeq" id="WP_232595925.1">
    <property type="nucleotide sequence ID" value="NZ_BSPD01000053.1"/>
</dbReference>
<dbReference type="InterPro" id="IPR028994">
    <property type="entry name" value="Integrin_alpha_N"/>
</dbReference>
<accession>A0AA37T443</accession>
<evidence type="ECO:0000313" key="1">
    <source>
        <dbReference type="EMBL" id="GLS26430.1"/>
    </source>
</evidence>
<comment type="caution">
    <text evidence="1">The sequence shown here is derived from an EMBL/GenBank/DDBJ whole genome shotgun (WGS) entry which is preliminary data.</text>
</comment>
<dbReference type="AlphaFoldDB" id="A0AA37T443"/>